<dbReference type="Pfam" id="PF01569">
    <property type="entry name" value="PAP2"/>
    <property type="match status" value="1"/>
</dbReference>
<dbReference type="SUPFAM" id="SSF48317">
    <property type="entry name" value="Acid phosphatase/Vanadium-dependent haloperoxidase"/>
    <property type="match status" value="1"/>
</dbReference>
<dbReference type="Gene3D" id="1.20.144.10">
    <property type="entry name" value="Phosphatidic acid phosphatase type 2/haloperoxidase"/>
    <property type="match status" value="1"/>
</dbReference>
<evidence type="ECO:0000256" key="1">
    <source>
        <dbReference type="ARBA" id="ARBA00004141"/>
    </source>
</evidence>
<dbReference type="InterPro" id="IPR043216">
    <property type="entry name" value="PAP-like"/>
</dbReference>
<evidence type="ECO:0000259" key="7">
    <source>
        <dbReference type="SMART" id="SM00014"/>
    </source>
</evidence>
<evidence type="ECO:0000313" key="8">
    <source>
        <dbReference type="EMBL" id="KAG7162066.1"/>
    </source>
</evidence>
<dbReference type="GO" id="GO:0005886">
    <property type="term" value="C:plasma membrane"/>
    <property type="evidence" value="ECO:0007669"/>
    <property type="project" value="TreeGrafter"/>
</dbReference>
<dbReference type="GO" id="GO:0046839">
    <property type="term" value="P:phospholipid dephosphorylation"/>
    <property type="evidence" value="ECO:0007669"/>
    <property type="project" value="TreeGrafter"/>
</dbReference>
<protein>
    <submittedName>
        <fullName evidence="8">Phospholipid phosphatase 3-like</fullName>
    </submittedName>
</protein>
<dbReference type="SMART" id="SM00014">
    <property type="entry name" value="acidPPc"/>
    <property type="match status" value="1"/>
</dbReference>
<dbReference type="GO" id="GO:0006644">
    <property type="term" value="P:phospholipid metabolic process"/>
    <property type="evidence" value="ECO:0007669"/>
    <property type="project" value="InterPro"/>
</dbReference>
<dbReference type="InterPro" id="IPR000326">
    <property type="entry name" value="PAP2/HPO"/>
</dbReference>
<proteinExistence type="inferred from homology"/>
<comment type="caution">
    <text evidence="8">The sequence shown here is derived from an EMBL/GenBank/DDBJ whole genome shotgun (WGS) entry which is preliminary data.</text>
</comment>
<dbReference type="GO" id="GO:0008195">
    <property type="term" value="F:phosphatidate phosphatase activity"/>
    <property type="evidence" value="ECO:0007669"/>
    <property type="project" value="TreeGrafter"/>
</dbReference>
<dbReference type="CDD" id="cd03384">
    <property type="entry name" value="PAP2_wunen"/>
    <property type="match status" value="1"/>
</dbReference>
<evidence type="ECO:0000256" key="3">
    <source>
        <dbReference type="ARBA" id="ARBA00022692"/>
    </source>
</evidence>
<sequence length="222" mass="25576">MCLLEWWRIRQEAVGKPLVMCSRNVSSWFWASYAAIGTFLFGCACSQLSTDIAKYSIGRLRPHFISVCIPDWSQLNCTQDYRYVDHIPCTSSESFRLKEARLSFPSGHASFSAFTMIYLAIYLQVRFKFKGPKLVRPFLQFVCLMMTFYCCLSRVSDYKHHWSDVLFGFALGTTVAILISVYVSDLFSGWRGYRPKHHREGVEVMQLQNCSRSSSAAKIDFV</sequence>
<evidence type="ECO:0000313" key="9">
    <source>
        <dbReference type="Proteomes" id="UP000747542"/>
    </source>
</evidence>
<dbReference type="EMBL" id="JAHLQT010028027">
    <property type="protein sequence ID" value="KAG7162066.1"/>
    <property type="molecule type" value="Genomic_DNA"/>
</dbReference>
<gene>
    <name evidence="8" type="primary">Plpp3-L</name>
    <name evidence="8" type="ORF">Hamer_G023968</name>
</gene>
<feature type="transmembrane region" description="Helical" evidence="6">
    <location>
        <begin position="164"/>
        <end position="183"/>
    </location>
</feature>
<evidence type="ECO:0000256" key="5">
    <source>
        <dbReference type="ARBA" id="ARBA00023136"/>
    </source>
</evidence>
<accession>A0A8J5MSS3</accession>
<dbReference type="PANTHER" id="PTHR10165:SF103">
    <property type="entry name" value="PHOSPHOLIPID PHOSPHATASE HOMOLOG 1.2 HOMOLOG"/>
    <property type="match status" value="1"/>
</dbReference>
<feature type="transmembrane region" description="Helical" evidence="6">
    <location>
        <begin position="134"/>
        <end position="152"/>
    </location>
</feature>
<comment type="subcellular location">
    <subcellularLocation>
        <location evidence="1">Membrane</location>
        <topology evidence="1">Multi-pass membrane protein</topology>
    </subcellularLocation>
</comment>
<dbReference type="PANTHER" id="PTHR10165">
    <property type="entry name" value="LIPID PHOSPHATE PHOSPHATASE"/>
    <property type="match status" value="1"/>
</dbReference>
<feature type="transmembrane region" description="Helical" evidence="6">
    <location>
        <begin position="102"/>
        <end position="122"/>
    </location>
</feature>
<keyword evidence="9" id="KW-1185">Reference proteome</keyword>
<feature type="domain" description="Phosphatidic acid phosphatase type 2/haloperoxidase" evidence="7">
    <location>
        <begin position="36"/>
        <end position="180"/>
    </location>
</feature>
<evidence type="ECO:0000256" key="6">
    <source>
        <dbReference type="SAM" id="Phobius"/>
    </source>
</evidence>
<dbReference type="InterPro" id="IPR036938">
    <property type="entry name" value="PAP2/HPO_sf"/>
</dbReference>
<keyword evidence="3 6" id="KW-0812">Transmembrane</keyword>
<name>A0A8J5MSS3_HOMAM</name>
<reference evidence="8" key="1">
    <citation type="journal article" date="2021" name="Sci. Adv.">
        <title>The American lobster genome reveals insights on longevity, neural, and immune adaptations.</title>
        <authorList>
            <person name="Polinski J.M."/>
            <person name="Zimin A.V."/>
            <person name="Clark K.F."/>
            <person name="Kohn A.B."/>
            <person name="Sadowski N."/>
            <person name="Timp W."/>
            <person name="Ptitsyn A."/>
            <person name="Khanna P."/>
            <person name="Romanova D.Y."/>
            <person name="Williams P."/>
            <person name="Greenwood S.J."/>
            <person name="Moroz L.L."/>
            <person name="Walt D.R."/>
            <person name="Bodnar A.G."/>
        </authorList>
    </citation>
    <scope>NUCLEOTIDE SEQUENCE</scope>
    <source>
        <strain evidence="8">GMGI-L3</strain>
    </source>
</reference>
<dbReference type="AlphaFoldDB" id="A0A8J5MSS3"/>
<organism evidence="8 9">
    <name type="scientific">Homarus americanus</name>
    <name type="common">American lobster</name>
    <dbReference type="NCBI Taxonomy" id="6706"/>
    <lineage>
        <taxon>Eukaryota</taxon>
        <taxon>Metazoa</taxon>
        <taxon>Ecdysozoa</taxon>
        <taxon>Arthropoda</taxon>
        <taxon>Crustacea</taxon>
        <taxon>Multicrustacea</taxon>
        <taxon>Malacostraca</taxon>
        <taxon>Eumalacostraca</taxon>
        <taxon>Eucarida</taxon>
        <taxon>Decapoda</taxon>
        <taxon>Pleocyemata</taxon>
        <taxon>Astacidea</taxon>
        <taxon>Nephropoidea</taxon>
        <taxon>Nephropidae</taxon>
        <taxon>Homarus</taxon>
    </lineage>
</organism>
<comment type="similarity">
    <text evidence="2">Belongs to the PA-phosphatase related phosphoesterase family.</text>
</comment>
<evidence type="ECO:0000256" key="2">
    <source>
        <dbReference type="ARBA" id="ARBA00008816"/>
    </source>
</evidence>
<keyword evidence="5 6" id="KW-0472">Membrane</keyword>
<dbReference type="Proteomes" id="UP000747542">
    <property type="component" value="Unassembled WGS sequence"/>
</dbReference>
<keyword evidence="4 6" id="KW-1133">Transmembrane helix</keyword>
<feature type="transmembrane region" description="Helical" evidence="6">
    <location>
        <begin position="28"/>
        <end position="49"/>
    </location>
</feature>
<dbReference type="GO" id="GO:0007165">
    <property type="term" value="P:signal transduction"/>
    <property type="evidence" value="ECO:0007669"/>
    <property type="project" value="TreeGrafter"/>
</dbReference>
<evidence type="ECO:0000256" key="4">
    <source>
        <dbReference type="ARBA" id="ARBA00022989"/>
    </source>
</evidence>